<dbReference type="PROSITE" id="PS00160">
    <property type="entry name" value="ALDOLASE_KDPG_KHG_2"/>
    <property type="match status" value="1"/>
</dbReference>
<dbReference type="Gene3D" id="3.20.20.70">
    <property type="entry name" value="Aldolase class I"/>
    <property type="match status" value="1"/>
</dbReference>
<dbReference type="Pfam" id="PF01081">
    <property type="entry name" value="Aldolase"/>
    <property type="match status" value="1"/>
</dbReference>
<evidence type="ECO:0000313" key="6">
    <source>
        <dbReference type="EMBL" id="QAB18953.1"/>
    </source>
</evidence>
<dbReference type="RefSeq" id="WP_128387650.1">
    <property type="nucleotide sequence ID" value="NZ_CP035037.1"/>
</dbReference>
<dbReference type="InterPro" id="IPR000887">
    <property type="entry name" value="Aldlse_KDPG_KHG"/>
</dbReference>
<dbReference type="CDD" id="cd00452">
    <property type="entry name" value="KDPG_aldolase"/>
    <property type="match status" value="1"/>
</dbReference>
<dbReference type="InterPro" id="IPR013785">
    <property type="entry name" value="Aldolase_TIM"/>
</dbReference>
<proteinExistence type="inferred from homology"/>
<evidence type="ECO:0000256" key="4">
    <source>
        <dbReference type="ARBA" id="ARBA00023239"/>
    </source>
</evidence>
<dbReference type="SUPFAM" id="SSF51569">
    <property type="entry name" value="Aldolase"/>
    <property type="match status" value="1"/>
</dbReference>
<dbReference type="InterPro" id="IPR031338">
    <property type="entry name" value="KDPG/KHG_AS_2"/>
</dbReference>
<dbReference type="Proteomes" id="UP000285768">
    <property type="component" value="Chromosome"/>
</dbReference>
<reference evidence="6 7" key="1">
    <citation type="submission" date="2019-01" db="EMBL/GenBank/DDBJ databases">
        <title>Leucobacter muris sp. nov. isolated from the nose of a laboratory mouse.</title>
        <authorList>
            <person name="Benga L."/>
            <person name="Sproeer C."/>
            <person name="Schumann P."/>
            <person name="Verbarg S."/>
            <person name="Bunk B."/>
            <person name="Engelhardt E."/>
            <person name="Benten P.M."/>
            <person name="Sager M."/>
        </authorList>
    </citation>
    <scope>NUCLEOTIDE SEQUENCE [LARGE SCALE GENOMIC DNA]</scope>
    <source>
        <strain evidence="6 7">DSM 101948</strain>
    </source>
</reference>
<dbReference type="EMBL" id="CP035037">
    <property type="protein sequence ID" value="QAB18953.1"/>
    <property type="molecule type" value="Genomic_DNA"/>
</dbReference>
<keyword evidence="5" id="KW-0119">Carbohydrate metabolism</keyword>
<comment type="similarity">
    <text evidence="2">Belongs to the KHG/KDPG aldolase family.</text>
</comment>
<dbReference type="PANTHER" id="PTHR30246:SF1">
    <property type="entry name" value="2-DEHYDRO-3-DEOXY-6-PHOSPHOGALACTONATE ALDOLASE-RELATED"/>
    <property type="match status" value="1"/>
</dbReference>
<gene>
    <name evidence="6" type="ORF">Leucomu_14445</name>
</gene>
<dbReference type="NCBIfam" id="TIGR01182">
    <property type="entry name" value="eda"/>
    <property type="match status" value="1"/>
</dbReference>
<protein>
    <submittedName>
        <fullName evidence="6">Bifunctional 4-hydroxy-2-oxoglutarate aldolase/2-dehydro-3-deoxy-phosphogluconate aldolase</fullName>
    </submittedName>
</protein>
<evidence type="ECO:0000256" key="3">
    <source>
        <dbReference type="ARBA" id="ARBA00011233"/>
    </source>
</evidence>
<keyword evidence="7" id="KW-1185">Reference proteome</keyword>
<name>A0ABX5QIL4_9MICO</name>
<evidence type="ECO:0000256" key="1">
    <source>
        <dbReference type="ARBA" id="ARBA00004761"/>
    </source>
</evidence>
<dbReference type="PANTHER" id="PTHR30246">
    <property type="entry name" value="2-KETO-3-DEOXY-6-PHOSPHOGLUCONATE ALDOLASE"/>
    <property type="match status" value="1"/>
</dbReference>
<comment type="subunit">
    <text evidence="3">Homotrimer.</text>
</comment>
<evidence type="ECO:0000256" key="2">
    <source>
        <dbReference type="ARBA" id="ARBA00006906"/>
    </source>
</evidence>
<organism evidence="6 7">
    <name type="scientific">Leucobacter muris</name>
    <dbReference type="NCBI Taxonomy" id="1935379"/>
    <lineage>
        <taxon>Bacteria</taxon>
        <taxon>Bacillati</taxon>
        <taxon>Actinomycetota</taxon>
        <taxon>Actinomycetes</taxon>
        <taxon>Micrococcales</taxon>
        <taxon>Microbacteriaceae</taxon>
        <taxon>Leucobacter</taxon>
    </lineage>
</organism>
<evidence type="ECO:0000256" key="5">
    <source>
        <dbReference type="ARBA" id="ARBA00023277"/>
    </source>
</evidence>
<keyword evidence="4" id="KW-0456">Lyase</keyword>
<sequence>MTPEERVLSTLQRVRDERIIMILRSETADDAERAVEAAIAGGITLIEITYSVPGAAELIARLSRRHGDAVCIGAGTVLDAAQVDEAADAGARFAVSPATVDEVVAASLRRGLLPLPGVMTPSEALRAVRAGAPAVKLFPARSFGPAFVRDLLAPLPDLVIVPSGGVDVQQVGEWLGAGAAAVGLGGRLSPSRVAPGEEHGVTERAAAALAAVNDHPRHV</sequence>
<accession>A0ABX5QIL4</accession>
<evidence type="ECO:0000313" key="7">
    <source>
        <dbReference type="Proteomes" id="UP000285768"/>
    </source>
</evidence>
<comment type="pathway">
    <text evidence="1">Carbohydrate acid metabolism.</text>
</comment>